<dbReference type="AlphaFoldDB" id="A0A813BTB9"/>
<comment type="caution">
    <text evidence="1">The sequence shown here is derived from an EMBL/GenBank/DDBJ whole genome shotgun (WGS) entry which is preliminary data.</text>
</comment>
<protein>
    <submittedName>
        <fullName evidence="1">Uncharacterized protein</fullName>
    </submittedName>
</protein>
<gene>
    <name evidence="1" type="ORF">SNEC2469_LOCUS32110</name>
</gene>
<feature type="non-terminal residue" evidence="1">
    <location>
        <position position="1"/>
    </location>
</feature>
<accession>A0A813BTB9</accession>
<organism evidence="1 2">
    <name type="scientific">Symbiodinium necroappetens</name>
    <dbReference type="NCBI Taxonomy" id="1628268"/>
    <lineage>
        <taxon>Eukaryota</taxon>
        <taxon>Sar</taxon>
        <taxon>Alveolata</taxon>
        <taxon>Dinophyceae</taxon>
        <taxon>Suessiales</taxon>
        <taxon>Symbiodiniaceae</taxon>
        <taxon>Symbiodinium</taxon>
    </lineage>
</organism>
<sequence>MEVAFIAPSSSASSSSLPTGIARTTLRGTQPESGSFGAGAKAAALCGAAAAACLATRRRTMRRAEQELATLPKHMQPVDMN</sequence>
<proteinExistence type="predicted"/>
<keyword evidence="2" id="KW-1185">Reference proteome</keyword>
<name>A0A813BTB9_9DINO</name>
<reference evidence="1" key="1">
    <citation type="submission" date="2021-02" db="EMBL/GenBank/DDBJ databases">
        <authorList>
            <person name="Dougan E. K."/>
            <person name="Rhodes N."/>
            <person name="Thang M."/>
            <person name="Chan C."/>
        </authorList>
    </citation>
    <scope>NUCLEOTIDE SEQUENCE</scope>
</reference>
<evidence type="ECO:0000313" key="1">
    <source>
        <dbReference type="EMBL" id="CAE7926628.1"/>
    </source>
</evidence>
<dbReference type="Proteomes" id="UP000601435">
    <property type="component" value="Unassembled WGS sequence"/>
</dbReference>
<evidence type="ECO:0000313" key="2">
    <source>
        <dbReference type="Proteomes" id="UP000601435"/>
    </source>
</evidence>
<dbReference type="EMBL" id="CAJNJA010080064">
    <property type="protein sequence ID" value="CAE7926628.1"/>
    <property type="molecule type" value="Genomic_DNA"/>
</dbReference>